<name>A0A0K6IS99_9GAMM</name>
<sequence length="101" mass="11489">MIEKTYLKTKPECKVKFALPAEQLAGAKQVFLVGDFNNWDESATPMRRQKTGVFASTINLEKDKQYQFRYLVDGTTWLNDDSADAYAQSPVSSEHNCVLHL</sequence>
<dbReference type="PANTHER" id="PTHR10343:SF84">
    <property type="entry name" value="5'-AMP-ACTIVATED PROTEIN KINASE SUBUNIT BETA-1"/>
    <property type="match status" value="1"/>
</dbReference>
<gene>
    <name evidence="3" type="ORF">Ga0061065_1168</name>
</gene>
<dbReference type="GO" id="GO:0005975">
    <property type="term" value="P:carbohydrate metabolic process"/>
    <property type="evidence" value="ECO:0007669"/>
    <property type="project" value="InterPro"/>
</dbReference>
<evidence type="ECO:0000256" key="1">
    <source>
        <dbReference type="ARBA" id="ARBA00010926"/>
    </source>
</evidence>
<dbReference type="InterPro" id="IPR014756">
    <property type="entry name" value="Ig_E-set"/>
</dbReference>
<feature type="domain" description="Glycoside hydrolase family 13 N-terminal" evidence="2">
    <location>
        <begin position="26"/>
        <end position="87"/>
    </location>
</feature>
<protein>
    <submittedName>
        <fullName evidence="3">Carbohydrate-binding module 48 (Isoamylase N-terminal domain)</fullName>
    </submittedName>
</protein>
<proteinExistence type="inferred from homology"/>
<dbReference type="Pfam" id="PF02922">
    <property type="entry name" value="CBM_48"/>
    <property type="match status" value="1"/>
</dbReference>
<dbReference type="RefSeq" id="WP_055464453.1">
    <property type="nucleotide sequence ID" value="NZ_CYHG01000016.1"/>
</dbReference>
<dbReference type="OrthoDB" id="5451596at2"/>
<evidence type="ECO:0000259" key="2">
    <source>
        <dbReference type="Pfam" id="PF02922"/>
    </source>
</evidence>
<dbReference type="GO" id="GO:0004553">
    <property type="term" value="F:hydrolase activity, hydrolyzing O-glycosyl compounds"/>
    <property type="evidence" value="ECO:0007669"/>
    <property type="project" value="InterPro"/>
</dbReference>
<dbReference type="CDD" id="cd07184">
    <property type="entry name" value="E_set_Isoamylase_like_N"/>
    <property type="match status" value="1"/>
</dbReference>
<dbReference type="STRING" id="1137284.GCA_001418205_03439"/>
<dbReference type="SUPFAM" id="SSF81296">
    <property type="entry name" value="E set domains"/>
    <property type="match status" value="1"/>
</dbReference>
<dbReference type="InterPro" id="IPR013783">
    <property type="entry name" value="Ig-like_fold"/>
</dbReference>
<organism evidence="3 4">
    <name type="scientific">Marinomonas fungiae</name>
    <dbReference type="NCBI Taxonomy" id="1137284"/>
    <lineage>
        <taxon>Bacteria</taxon>
        <taxon>Pseudomonadati</taxon>
        <taxon>Pseudomonadota</taxon>
        <taxon>Gammaproteobacteria</taxon>
        <taxon>Oceanospirillales</taxon>
        <taxon>Oceanospirillaceae</taxon>
        <taxon>Marinomonas</taxon>
    </lineage>
</organism>
<dbReference type="Proteomes" id="UP000182769">
    <property type="component" value="Unassembled WGS sequence"/>
</dbReference>
<dbReference type="PANTHER" id="PTHR10343">
    <property type="entry name" value="5'-AMP-ACTIVATED PROTEIN KINASE , BETA SUBUNIT"/>
    <property type="match status" value="1"/>
</dbReference>
<evidence type="ECO:0000313" key="3">
    <source>
        <dbReference type="EMBL" id="CUB06187.1"/>
    </source>
</evidence>
<dbReference type="InterPro" id="IPR050827">
    <property type="entry name" value="CRP1_MDG1_kinase"/>
</dbReference>
<dbReference type="AlphaFoldDB" id="A0A0K6IS99"/>
<dbReference type="InterPro" id="IPR004193">
    <property type="entry name" value="Glyco_hydro_13_N"/>
</dbReference>
<keyword evidence="4" id="KW-1185">Reference proteome</keyword>
<dbReference type="EMBL" id="CYHG01000016">
    <property type="protein sequence ID" value="CUB06187.1"/>
    <property type="molecule type" value="Genomic_DNA"/>
</dbReference>
<comment type="similarity">
    <text evidence="1">Belongs to the 5'-AMP-activated protein kinase beta subunit family.</text>
</comment>
<reference evidence="4" key="1">
    <citation type="submission" date="2015-08" db="EMBL/GenBank/DDBJ databases">
        <authorList>
            <person name="Varghese N."/>
        </authorList>
    </citation>
    <scope>NUCLEOTIDE SEQUENCE [LARGE SCALE GENOMIC DNA]</scope>
    <source>
        <strain evidence="4">JCM 18476</strain>
    </source>
</reference>
<dbReference type="Gene3D" id="2.60.40.10">
    <property type="entry name" value="Immunoglobulins"/>
    <property type="match status" value="1"/>
</dbReference>
<evidence type="ECO:0000313" key="4">
    <source>
        <dbReference type="Proteomes" id="UP000182769"/>
    </source>
</evidence>
<accession>A0A0K6IS99</accession>